<dbReference type="EMBL" id="SMFU01000007">
    <property type="protein sequence ID" value="TCK08342.1"/>
    <property type="molecule type" value="Genomic_DNA"/>
</dbReference>
<proteinExistence type="predicted"/>
<keyword evidence="3" id="KW-1185">Reference proteome</keyword>
<organism evidence="2 3">
    <name type="scientific">Marinobacterium mangrovicola</name>
    <dbReference type="NCBI Taxonomy" id="1476959"/>
    <lineage>
        <taxon>Bacteria</taxon>
        <taxon>Pseudomonadati</taxon>
        <taxon>Pseudomonadota</taxon>
        <taxon>Gammaproteobacteria</taxon>
        <taxon>Oceanospirillales</taxon>
        <taxon>Oceanospirillaceae</taxon>
        <taxon>Marinobacterium</taxon>
    </lineage>
</organism>
<dbReference type="CDD" id="cd02142">
    <property type="entry name" value="McbC_SagB-like_oxidoreductase"/>
    <property type="match status" value="1"/>
</dbReference>
<dbReference type="Proteomes" id="UP000294546">
    <property type="component" value="Unassembled WGS sequence"/>
</dbReference>
<name>A0A4R1GVG6_9GAMM</name>
<dbReference type="Pfam" id="PF00881">
    <property type="entry name" value="Nitroreductase"/>
    <property type="match status" value="1"/>
</dbReference>
<dbReference type="AlphaFoldDB" id="A0A4R1GVG6"/>
<gene>
    <name evidence="2" type="ORF">CLV83_0421</name>
</gene>
<sequence>MAAITATAEQTAMEQLGAYHELSKHRLEGYAPGPETLDWDEQPNVFRSFEGAPKLALPLPDDRADAPDSGVLFAGQLDSQPLTLESLSAFLRYAAGLTAWKVFGPDRWSLRANPSSGNLHPGELYLLLPAGTSWPAGVYHYDVLNHCLEQRLELPPESVTAVSLIQTSVLQREAWKYGERSLRYCLLDSGHQLAQCQASAALQGWELELVDTGRERLAALCGIDRAEFDGVEPEHPEWLLTFKGRSEDYARLAKTCREADSWQGAPSRLGPRPLQRWNVSKAMAERFDTNITARLSRAKDAEQAFADAPLNARQTLISRRSAQGYDPKRKLGYDEFAALLKPLVPGVSRMQFEPALLHLLLFVHNVEGLEPGLYLMPRSDGGTALLREATMTRWPDTSEVYLADDLRLIHLKTATTRKLAAQLCCNQMIAAASAVTLMMLAEYQDPLLQDGLAAYQQLYREAGMLGQNLYLAATALGLNGTGIGCFFDDAVHHLLGLEGDQFQAVYGFAAGMGLRDERVSGLSGYHHLREAVDG</sequence>
<evidence type="ECO:0000259" key="1">
    <source>
        <dbReference type="Pfam" id="PF00881"/>
    </source>
</evidence>
<evidence type="ECO:0000313" key="3">
    <source>
        <dbReference type="Proteomes" id="UP000294546"/>
    </source>
</evidence>
<dbReference type="Gene3D" id="3.40.109.10">
    <property type="entry name" value="NADH Oxidase"/>
    <property type="match status" value="2"/>
</dbReference>
<evidence type="ECO:0000313" key="2">
    <source>
        <dbReference type="EMBL" id="TCK08342.1"/>
    </source>
</evidence>
<dbReference type="RefSeq" id="WP_165900215.1">
    <property type="nucleotide sequence ID" value="NZ_SMFU01000007.1"/>
</dbReference>
<comment type="caution">
    <text evidence="2">The sequence shown here is derived from an EMBL/GenBank/DDBJ whole genome shotgun (WGS) entry which is preliminary data.</text>
</comment>
<dbReference type="GO" id="GO:0016491">
    <property type="term" value="F:oxidoreductase activity"/>
    <property type="evidence" value="ECO:0007669"/>
    <property type="project" value="InterPro"/>
</dbReference>
<dbReference type="PANTHER" id="PTHR42741">
    <property type="entry name" value="NITROREDUCTASE FAMILY PROTEIN"/>
    <property type="match status" value="1"/>
</dbReference>
<dbReference type="PANTHER" id="PTHR42741:SF3">
    <property type="entry name" value="NITROREDUCTASE FAMILY PROTEIN"/>
    <property type="match status" value="1"/>
</dbReference>
<accession>A0A4R1GVG6</accession>
<dbReference type="SUPFAM" id="SSF55469">
    <property type="entry name" value="FMN-dependent nitroreductase-like"/>
    <property type="match status" value="1"/>
</dbReference>
<protein>
    <submittedName>
        <fullName evidence="2">SagB-type dehydrogenase family enzyme</fullName>
    </submittedName>
</protein>
<reference evidence="2 3" key="1">
    <citation type="submission" date="2019-03" db="EMBL/GenBank/DDBJ databases">
        <title>Genomic Encyclopedia of Archaeal and Bacterial Type Strains, Phase II (KMG-II): from individual species to whole genera.</title>
        <authorList>
            <person name="Goeker M."/>
        </authorList>
    </citation>
    <scope>NUCLEOTIDE SEQUENCE [LARGE SCALE GENOMIC DNA]</scope>
    <source>
        <strain evidence="2 3">DSM 27697</strain>
    </source>
</reference>
<dbReference type="InterPro" id="IPR029479">
    <property type="entry name" value="Nitroreductase"/>
</dbReference>
<feature type="domain" description="Nitroreductase" evidence="1">
    <location>
        <begin position="420"/>
        <end position="509"/>
    </location>
</feature>
<dbReference type="InterPro" id="IPR000415">
    <property type="entry name" value="Nitroreductase-like"/>
</dbReference>